<feature type="domain" description="AB hydrolase-1" evidence="2">
    <location>
        <begin position="16"/>
        <end position="239"/>
    </location>
</feature>
<keyword evidence="1" id="KW-0378">Hydrolase</keyword>
<dbReference type="Gene3D" id="3.40.50.1820">
    <property type="entry name" value="alpha/beta hydrolase"/>
    <property type="match status" value="1"/>
</dbReference>
<keyword evidence="4" id="KW-1185">Reference proteome</keyword>
<dbReference type="OrthoDB" id="3396704at2"/>
<evidence type="ECO:0000256" key="1">
    <source>
        <dbReference type="ARBA" id="ARBA00022801"/>
    </source>
</evidence>
<dbReference type="EMBL" id="SLXQ01000029">
    <property type="protein sequence ID" value="TCP40680.1"/>
    <property type="molecule type" value="Genomic_DNA"/>
</dbReference>
<dbReference type="InterPro" id="IPR029058">
    <property type="entry name" value="AB_hydrolase_fold"/>
</dbReference>
<dbReference type="PANTHER" id="PTHR43798:SF31">
    <property type="entry name" value="AB HYDROLASE SUPERFAMILY PROTEIN YCLE"/>
    <property type="match status" value="1"/>
</dbReference>
<protein>
    <submittedName>
        <fullName evidence="3">3-oxoadipate enol-lactonase</fullName>
    </submittedName>
</protein>
<dbReference type="InterPro" id="IPR000073">
    <property type="entry name" value="AB_hydrolase_1"/>
</dbReference>
<reference evidence="3 4" key="1">
    <citation type="submission" date="2019-03" db="EMBL/GenBank/DDBJ databases">
        <title>Genomic Encyclopedia of Type Strains, Phase IV (KMG-IV): sequencing the most valuable type-strain genomes for metagenomic binning, comparative biology and taxonomic classification.</title>
        <authorList>
            <person name="Goeker M."/>
        </authorList>
    </citation>
    <scope>NUCLEOTIDE SEQUENCE [LARGE SCALE GENOMIC DNA]</scope>
    <source>
        <strain evidence="3 4">DSM 45765</strain>
    </source>
</reference>
<dbReference type="Pfam" id="PF00561">
    <property type="entry name" value="Abhydrolase_1"/>
    <property type="match status" value="1"/>
</dbReference>
<organism evidence="3 4">
    <name type="scientific">Tamaricihabitans halophyticus</name>
    <dbReference type="NCBI Taxonomy" id="1262583"/>
    <lineage>
        <taxon>Bacteria</taxon>
        <taxon>Bacillati</taxon>
        <taxon>Actinomycetota</taxon>
        <taxon>Actinomycetes</taxon>
        <taxon>Pseudonocardiales</taxon>
        <taxon>Pseudonocardiaceae</taxon>
        <taxon>Tamaricihabitans</taxon>
    </lineage>
</organism>
<dbReference type="PANTHER" id="PTHR43798">
    <property type="entry name" value="MONOACYLGLYCEROL LIPASE"/>
    <property type="match status" value="1"/>
</dbReference>
<dbReference type="InterPro" id="IPR026968">
    <property type="entry name" value="PcaD/CatD"/>
</dbReference>
<dbReference type="RefSeq" id="WP_132881263.1">
    <property type="nucleotide sequence ID" value="NZ_SLXQ01000029.1"/>
</dbReference>
<dbReference type="InterPro" id="IPR050266">
    <property type="entry name" value="AB_hydrolase_sf"/>
</dbReference>
<evidence type="ECO:0000313" key="3">
    <source>
        <dbReference type="EMBL" id="TCP40680.1"/>
    </source>
</evidence>
<dbReference type="GO" id="GO:0016020">
    <property type="term" value="C:membrane"/>
    <property type="evidence" value="ECO:0007669"/>
    <property type="project" value="TreeGrafter"/>
</dbReference>
<dbReference type="AlphaFoldDB" id="A0A4R2PX65"/>
<dbReference type="GO" id="GO:0042952">
    <property type="term" value="P:beta-ketoadipate pathway"/>
    <property type="evidence" value="ECO:0007669"/>
    <property type="project" value="InterPro"/>
</dbReference>
<name>A0A4R2PX65_9PSEU</name>
<proteinExistence type="predicted"/>
<dbReference type="GO" id="GO:0047570">
    <property type="term" value="F:3-oxoadipate enol-lactonase activity"/>
    <property type="evidence" value="ECO:0007669"/>
    <property type="project" value="InterPro"/>
</dbReference>
<gene>
    <name evidence="3" type="ORF">EV191_12918</name>
</gene>
<dbReference type="SUPFAM" id="SSF53474">
    <property type="entry name" value="alpha/beta-Hydrolases"/>
    <property type="match status" value="1"/>
</dbReference>
<accession>A0A4R2PX65</accession>
<dbReference type="Proteomes" id="UP000294911">
    <property type="component" value="Unassembled WGS sequence"/>
</dbReference>
<comment type="caution">
    <text evidence="3">The sequence shown here is derived from an EMBL/GenBank/DDBJ whole genome shotgun (WGS) entry which is preliminary data.</text>
</comment>
<dbReference type="PRINTS" id="PR00111">
    <property type="entry name" value="ABHYDROLASE"/>
</dbReference>
<evidence type="ECO:0000313" key="4">
    <source>
        <dbReference type="Proteomes" id="UP000294911"/>
    </source>
</evidence>
<dbReference type="NCBIfam" id="TIGR02427">
    <property type="entry name" value="protocat_pcaD"/>
    <property type="match status" value="1"/>
</dbReference>
<evidence type="ECO:0000259" key="2">
    <source>
        <dbReference type="Pfam" id="PF00561"/>
    </source>
</evidence>
<sequence length="256" mass="26518">MMVNYTVDGPEDGPAVVLSGSLGSTHVMWDAQVPALVAAGFRVVRYDLRGHGDSPVPDGPYTLADLGGDVLALLDALGIQRAHQVGLSIGGMVCMWLGEYAADRVDRLVLCCTAAELGGAAAWGERERIVRTGGPAAIADMVVGRWFTAGYQAAHPAEFAAYREMIASTPTEGYAGCTAAIGGMTIAEGLGTISAPTLVIAAADDQSTTPEQGKRIADEVPSSRFEVISPGAHLINVEQPDRTTELIIGHLSGSAG</sequence>